<sequence>MTPSSCVAKLTVGWFEDNSESLHSSSGVSTHLQESPLIFRGLHPSSGVSTHLQESPLIFRGLHPSSGSPLIFRGLHPSSGVSTHLQESPLIFRGLHSSSGVSFSPAVVFSPPAIAFCRMPSSRLLSNT</sequence>
<accession>A0A674N2S0</accession>
<keyword evidence="2" id="KW-1185">Reference proteome</keyword>
<dbReference type="Proteomes" id="UP000005226">
    <property type="component" value="Unplaced"/>
</dbReference>
<dbReference type="Ensembl" id="ENSTRUT00000069784.1">
    <property type="protein sequence ID" value="ENSTRUP00000067977.1"/>
    <property type="gene ID" value="ENSTRUG00000027200.1"/>
</dbReference>
<name>A0A674N2S0_TAKRU</name>
<dbReference type="InParanoid" id="A0A674N2S0"/>
<reference evidence="1" key="1">
    <citation type="journal article" date="2011" name="Genome Biol. Evol.">
        <title>Integration of the genetic map and genome assembly of fugu facilitates insights into distinct features of genome evolution in teleosts and mammals.</title>
        <authorList>
            <person name="Kai W."/>
            <person name="Kikuchi K."/>
            <person name="Tohari S."/>
            <person name="Chew A.K."/>
            <person name="Tay A."/>
            <person name="Fujiwara A."/>
            <person name="Hosoya S."/>
            <person name="Suetake H."/>
            <person name="Naruse K."/>
            <person name="Brenner S."/>
            <person name="Suzuki Y."/>
            <person name="Venkatesh B."/>
        </authorList>
    </citation>
    <scope>NUCLEOTIDE SEQUENCE [LARGE SCALE GENOMIC DNA]</scope>
</reference>
<reference evidence="1" key="2">
    <citation type="submission" date="2025-08" db="UniProtKB">
        <authorList>
            <consortium name="Ensembl"/>
        </authorList>
    </citation>
    <scope>IDENTIFICATION</scope>
</reference>
<organism evidence="1 2">
    <name type="scientific">Takifugu rubripes</name>
    <name type="common">Japanese pufferfish</name>
    <name type="synonym">Fugu rubripes</name>
    <dbReference type="NCBI Taxonomy" id="31033"/>
    <lineage>
        <taxon>Eukaryota</taxon>
        <taxon>Metazoa</taxon>
        <taxon>Chordata</taxon>
        <taxon>Craniata</taxon>
        <taxon>Vertebrata</taxon>
        <taxon>Euteleostomi</taxon>
        <taxon>Actinopterygii</taxon>
        <taxon>Neopterygii</taxon>
        <taxon>Teleostei</taxon>
        <taxon>Neoteleostei</taxon>
        <taxon>Acanthomorphata</taxon>
        <taxon>Eupercaria</taxon>
        <taxon>Tetraodontiformes</taxon>
        <taxon>Tetradontoidea</taxon>
        <taxon>Tetraodontidae</taxon>
        <taxon>Takifugu</taxon>
    </lineage>
</organism>
<protein>
    <submittedName>
        <fullName evidence="1">Uncharacterized protein</fullName>
    </submittedName>
</protein>
<evidence type="ECO:0000313" key="2">
    <source>
        <dbReference type="Proteomes" id="UP000005226"/>
    </source>
</evidence>
<dbReference type="AlphaFoldDB" id="A0A674N2S0"/>
<proteinExistence type="predicted"/>
<evidence type="ECO:0000313" key="1">
    <source>
        <dbReference type="Ensembl" id="ENSTRUP00000067977.1"/>
    </source>
</evidence>
<reference evidence="1" key="3">
    <citation type="submission" date="2025-09" db="UniProtKB">
        <authorList>
            <consortium name="Ensembl"/>
        </authorList>
    </citation>
    <scope>IDENTIFICATION</scope>
</reference>